<accession>A0A7C0XAQ7</accession>
<feature type="transmembrane region" description="Helical" evidence="1">
    <location>
        <begin position="78"/>
        <end position="95"/>
    </location>
</feature>
<proteinExistence type="predicted"/>
<feature type="transmembrane region" description="Helical" evidence="1">
    <location>
        <begin position="12"/>
        <end position="35"/>
    </location>
</feature>
<keyword evidence="1" id="KW-0472">Membrane</keyword>
<keyword evidence="1" id="KW-1133">Transmembrane helix</keyword>
<feature type="transmembrane region" description="Helical" evidence="1">
    <location>
        <begin position="47"/>
        <end position="66"/>
    </location>
</feature>
<evidence type="ECO:0000313" key="2">
    <source>
        <dbReference type="EMBL" id="HDM90024.1"/>
    </source>
</evidence>
<dbReference type="Proteomes" id="UP000885931">
    <property type="component" value="Unassembled WGS sequence"/>
</dbReference>
<sequence>MRRKLAPLLSIFFLFSIPFVGQHFFVPYLFVSLCLAFGTRRKVFRLLLKWPFILALLFFSLALPHLMGGGRENFFEGFRMAGRMALFLLWLRVLLDSIRLRELMAFLERAGARNLGVKVTVALNLLPLFAESARTTWEALKLKKEKKTPLLFFHFARTFLINSVRTAESLAKAAYLRGIGYDDLGPDRSNRSR</sequence>
<gene>
    <name evidence="2" type="ORF">ENG67_02315</name>
</gene>
<protein>
    <submittedName>
        <fullName evidence="2">Uncharacterized protein</fullName>
    </submittedName>
</protein>
<dbReference type="EMBL" id="DRBW01000085">
    <property type="protein sequence ID" value="HDM90024.1"/>
    <property type="molecule type" value="Genomic_DNA"/>
</dbReference>
<dbReference type="AlphaFoldDB" id="A0A7C0XAQ7"/>
<keyword evidence="1" id="KW-0812">Transmembrane</keyword>
<comment type="caution">
    <text evidence="2">The sequence shown here is derived from an EMBL/GenBank/DDBJ whole genome shotgun (WGS) entry which is preliminary data.</text>
</comment>
<reference evidence="2" key="1">
    <citation type="journal article" date="2020" name="mSystems">
        <title>Genome- and Community-Level Interaction Insights into Carbon Utilization and Element Cycling Functions of Hydrothermarchaeota in Hydrothermal Sediment.</title>
        <authorList>
            <person name="Zhou Z."/>
            <person name="Liu Y."/>
            <person name="Xu W."/>
            <person name="Pan J."/>
            <person name="Luo Z.H."/>
            <person name="Li M."/>
        </authorList>
    </citation>
    <scope>NUCLEOTIDE SEQUENCE [LARGE SCALE GENOMIC DNA]</scope>
    <source>
        <strain evidence="2">HyVt-237</strain>
    </source>
</reference>
<name>A0A7C0XAQ7_UNCW3</name>
<evidence type="ECO:0000256" key="1">
    <source>
        <dbReference type="SAM" id="Phobius"/>
    </source>
</evidence>
<organism evidence="2">
    <name type="scientific">candidate division WOR-3 bacterium</name>
    <dbReference type="NCBI Taxonomy" id="2052148"/>
    <lineage>
        <taxon>Bacteria</taxon>
        <taxon>Bacteria division WOR-3</taxon>
    </lineage>
</organism>